<dbReference type="InterPro" id="IPR001478">
    <property type="entry name" value="PDZ"/>
</dbReference>
<dbReference type="SUPFAM" id="SSF50156">
    <property type="entry name" value="PDZ domain-like"/>
    <property type="match status" value="1"/>
</dbReference>
<keyword evidence="3" id="KW-1185">Reference proteome</keyword>
<evidence type="ECO:0000313" key="3">
    <source>
        <dbReference type="Proteomes" id="UP001178461"/>
    </source>
</evidence>
<organism evidence="2 3">
    <name type="scientific">Podarcis lilfordi</name>
    <name type="common">Lilford's wall lizard</name>
    <dbReference type="NCBI Taxonomy" id="74358"/>
    <lineage>
        <taxon>Eukaryota</taxon>
        <taxon>Metazoa</taxon>
        <taxon>Chordata</taxon>
        <taxon>Craniata</taxon>
        <taxon>Vertebrata</taxon>
        <taxon>Euteleostomi</taxon>
        <taxon>Lepidosauria</taxon>
        <taxon>Squamata</taxon>
        <taxon>Bifurcata</taxon>
        <taxon>Unidentata</taxon>
        <taxon>Episquamata</taxon>
        <taxon>Laterata</taxon>
        <taxon>Lacertibaenia</taxon>
        <taxon>Lacertidae</taxon>
        <taxon>Podarcis</taxon>
    </lineage>
</organism>
<protein>
    <submittedName>
        <fullName evidence="2">Domain-containing 9</fullName>
    </submittedName>
</protein>
<feature type="domain" description="PDZ" evidence="1">
    <location>
        <begin position="13"/>
        <end position="92"/>
    </location>
</feature>
<dbReference type="Proteomes" id="UP001178461">
    <property type="component" value="Chromosome 14"/>
</dbReference>
<evidence type="ECO:0000259" key="1">
    <source>
        <dbReference type="PROSITE" id="PS50106"/>
    </source>
</evidence>
<dbReference type="PANTHER" id="PTHR22698:SF1">
    <property type="entry name" value="PDZ DOMAIN-CONTAINING PROTEIN 9"/>
    <property type="match status" value="1"/>
</dbReference>
<gene>
    <name evidence="2" type="ORF">PODLI_1B025358</name>
</gene>
<dbReference type="AlphaFoldDB" id="A0AA35LAA4"/>
<dbReference type="PANTHER" id="PTHR22698">
    <property type="entry name" value="PDZ DOMAIN-CONTAINING PROTEIN 9"/>
    <property type="match status" value="1"/>
</dbReference>
<proteinExistence type="predicted"/>
<reference evidence="2" key="1">
    <citation type="submission" date="2022-12" db="EMBL/GenBank/DDBJ databases">
        <authorList>
            <person name="Alioto T."/>
            <person name="Alioto T."/>
            <person name="Gomez Garrido J."/>
        </authorList>
    </citation>
    <scope>NUCLEOTIDE SEQUENCE</scope>
</reference>
<accession>A0AA35LAA4</accession>
<dbReference type="Gene3D" id="2.30.42.10">
    <property type="match status" value="1"/>
</dbReference>
<sequence>MSGSEHTLSATVKTNIQMGEQGLGLILIQNGPYIQISSLVEKSAAVRDGKLQPGDILIKIGHANVLGWTLRELRQLLHTTLIGTVLQIQVYREFMKLPVRWETAIDSIPERKGAKLGETSTYTSEEAWSSSEDSEDYDCGCHVSDDEELIGGSHVVSFGSDEIYTTTEVTEVPVNRTVHADAFPNVKAVPSLSFETSKQPKWISKDWHIFERKTYTFTVGSDIGNDIIIHKDFEDESDADISSLYLTSSSPYWTMLKGVAPPSLSSSSSTVSDAFWLENFSQEVE</sequence>
<dbReference type="EMBL" id="OX395139">
    <property type="protein sequence ID" value="CAI5792103.1"/>
    <property type="molecule type" value="Genomic_DNA"/>
</dbReference>
<evidence type="ECO:0000313" key="2">
    <source>
        <dbReference type="EMBL" id="CAI5792103.1"/>
    </source>
</evidence>
<dbReference type="SMART" id="SM00228">
    <property type="entry name" value="PDZ"/>
    <property type="match status" value="1"/>
</dbReference>
<dbReference type="InterPro" id="IPR036034">
    <property type="entry name" value="PDZ_sf"/>
</dbReference>
<dbReference type="Pfam" id="PF00595">
    <property type="entry name" value="PDZ"/>
    <property type="match status" value="1"/>
</dbReference>
<name>A0AA35LAA4_9SAUR</name>
<dbReference type="InterPro" id="IPR039179">
    <property type="entry name" value="PDZD9"/>
</dbReference>
<dbReference type="PROSITE" id="PS50106">
    <property type="entry name" value="PDZ"/>
    <property type="match status" value="1"/>
</dbReference>